<keyword evidence="2" id="KW-1185">Reference proteome</keyword>
<name>A0AAD5GY03_AMBAR</name>
<evidence type="ECO:0000313" key="2">
    <source>
        <dbReference type="Proteomes" id="UP001206925"/>
    </source>
</evidence>
<reference evidence="1" key="1">
    <citation type="submission" date="2022-06" db="EMBL/GenBank/DDBJ databases">
        <title>Uncovering the hologenomic basis of an extraordinary plant invasion.</title>
        <authorList>
            <person name="Bieker V.C."/>
            <person name="Martin M.D."/>
            <person name="Gilbert T."/>
            <person name="Hodgins K."/>
            <person name="Battlay P."/>
            <person name="Petersen B."/>
            <person name="Wilson J."/>
        </authorList>
    </citation>
    <scope>NUCLEOTIDE SEQUENCE</scope>
    <source>
        <strain evidence="1">AA19_3_7</strain>
        <tissue evidence="1">Leaf</tissue>
    </source>
</reference>
<evidence type="ECO:0000313" key="1">
    <source>
        <dbReference type="EMBL" id="KAI7756281.1"/>
    </source>
</evidence>
<dbReference type="AlphaFoldDB" id="A0AAD5GY03"/>
<proteinExistence type="predicted"/>
<sequence length="91" mass="10783">NQLSKHHVDDKKQLSNGDLHHRVADLELRRVKLGALTITSDMLVYRQSYLIIINTTQIYTRHRTQKNKIREQGNKKAMEISCLRLWKLCQK</sequence>
<comment type="caution">
    <text evidence="1">The sequence shown here is derived from an EMBL/GenBank/DDBJ whole genome shotgun (WGS) entry which is preliminary data.</text>
</comment>
<dbReference type="Proteomes" id="UP001206925">
    <property type="component" value="Unassembled WGS sequence"/>
</dbReference>
<dbReference type="EMBL" id="JAMZMK010000479">
    <property type="protein sequence ID" value="KAI7756281.1"/>
    <property type="molecule type" value="Genomic_DNA"/>
</dbReference>
<accession>A0AAD5GY03</accession>
<gene>
    <name evidence="1" type="ORF">M8C21_032826</name>
</gene>
<feature type="non-terminal residue" evidence="1">
    <location>
        <position position="91"/>
    </location>
</feature>
<protein>
    <submittedName>
        <fullName evidence="1">Uncharacterized protein</fullName>
    </submittedName>
</protein>
<organism evidence="1 2">
    <name type="scientific">Ambrosia artemisiifolia</name>
    <name type="common">Common ragweed</name>
    <dbReference type="NCBI Taxonomy" id="4212"/>
    <lineage>
        <taxon>Eukaryota</taxon>
        <taxon>Viridiplantae</taxon>
        <taxon>Streptophyta</taxon>
        <taxon>Embryophyta</taxon>
        <taxon>Tracheophyta</taxon>
        <taxon>Spermatophyta</taxon>
        <taxon>Magnoliopsida</taxon>
        <taxon>eudicotyledons</taxon>
        <taxon>Gunneridae</taxon>
        <taxon>Pentapetalae</taxon>
        <taxon>asterids</taxon>
        <taxon>campanulids</taxon>
        <taxon>Asterales</taxon>
        <taxon>Asteraceae</taxon>
        <taxon>Asteroideae</taxon>
        <taxon>Heliantheae alliance</taxon>
        <taxon>Heliantheae</taxon>
        <taxon>Ambrosia</taxon>
    </lineage>
</organism>